<dbReference type="PANTHER" id="PTHR35176:SF6">
    <property type="entry name" value="HEME OXYGENASE HI_0854-RELATED"/>
    <property type="match status" value="1"/>
</dbReference>
<dbReference type="EMBL" id="LT981265">
    <property type="protein sequence ID" value="SPC33444.1"/>
    <property type="molecule type" value="Genomic_DNA"/>
</dbReference>
<dbReference type="InterPro" id="IPR052019">
    <property type="entry name" value="F420H2_bilvrd_red/Heme_oxyg"/>
</dbReference>
<reference evidence="4" key="1">
    <citation type="submission" date="2018-01" db="EMBL/GenBank/DDBJ databases">
        <authorList>
            <person name="Kerou L M."/>
        </authorList>
    </citation>
    <scope>NUCLEOTIDE SEQUENCE [LARGE SCALE GENOMIC DNA]</scope>
    <source>
        <strain evidence="4">SCU2</strain>
    </source>
</reference>
<evidence type="ECO:0000313" key="4">
    <source>
        <dbReference type="Proteomes" id="UP000236248"/>
    </source>
</evidence>
<dbReference type="GO" id="GO:0005829">
    <property type="term" value="C:cytosol"/>
    <property type="evidence" value="ECO:0007669"/>
    <property type="project" value="TreeGrafter"/>
</dbReference>
<evidence type="ECO:0000313" key="3">
    <source>
        <dbReference type="EMBL" id="SPC33444.1"/>
    </source>
</evidence>
<protein>
    <submittedName>
        <fullName evidence="3">Pyridoxamine 5'-phosphate oxidase FMN-binding protein</fullName>
    </submittedName>
</protein>
<dbReference type="InterPro" id="IPR011576">
    <property type="entry name" value="Pyridox_Oxase_N"/>
</dbReference>
<name>A0A2K5AP77_9ARCH</name>
<dbReference type="AlphaFoldDB" id="A0A2K5AP77"/>
<dbReference type="Proteomes" id="UP000236248">
    <property type="component" value="Chromosome NCAV"/>
</dbReference>
<gene>
    <name evidence="3" type="ORF">NCAV_0247</name>
</gene>
<dbReference type="KEGG" id="ncv:NCAV_0247"/>
<dbReference type="GO" id="GO:0070967">
    <property type="term" value="F:coenzyme F420 binding"/>
    <property type="evidence" value="ECO:0007669"/>
    <property type="project" value="TreeGrafter"/>
</dbReference>
<keyword evidence="1" id="KW-0560">Oxidoreductase</keyword>
<evidence type="ECO:0000256" key="1">
    <source>
        <dbReference type="ARBA" id="ARBA00023002"/>
    </source>
</evidence>
<dbReference type="GeneID" id="41594349"/>
<feature type="domain" description="Pyridoxamine 5'-phosphate oxidase N-terminal" evidence="2">
    <location>
        <begin position="11"/>
        <end position="111"/>
    </location>
</feature>
<keyword evidence="4" id="KW-1185">Reference proteome</keyword>
<sequence length="130" mass="15561">MHVKFSKKEIEFINKHEVCRLATCFNDRPHVVPVCYIFLNNSFYIATDYNTRKFRNISRNKNVALVIDVYKPNKAVMVEGVAEIIEHGQEFKEIYKLFYDRFEWVRREPWDEGEAPFIKVNIIKKVSWGL</sequence>
<dbReference type="PANTHER" id="PTHR35176">
    <property type="entry name" value="HEME OXYGENASE HI_0854-RELATED"/>
    <property type="match status" value="1"/>
</dbReference>
<proteinExistence type="predicted"/>
<dbReference type="Pfam" id="PF01243">
    <property type="entry name" value="PNPOx_N"/>
    <property type="match status" value="1"/>
</dbReference>
<dbReference type="SUPFAM" id="SSF50475">
    <property type="entry name" value="FMN-binding split barrel"/>
    <property type="match status" value="1"/>
</dbReference>
<accession>A0A2K5AP77</accession>
<evidence type="ECO:0000259" key="2">
    <source>
        <dbReference type="Pfam" id="PF01243"/>
    </source>
</evidence>
<dbReference type="RefSeq" id="WP_103287735.1">
    <property type="nucleotide sequence ID" value="NZ_LT981265.1"/>
</dbReference>
<dbReference type="InterPro" id="IPR012349">
    <property type="entry name" value="Split_barrel_FMN-bd"/>
</dbReference>
<dbReference type="Gene3D" id="2.30.110.10">
    <property type="entry name" value="Electron Transport, Fmn-binding Protein, Chain A"/>
    <property type="match status" value="1"/>
</dbReference>
<organism evidence="3 4">
    <name type="scientific">Candidatus Nitrosocaldus cavascurensis</name>
    <dbReference type="NCBI Taxonomy" id="2058097"/>
    <lineage>
        <taxon>Archaea</taxon>
        <taxon>Nitrososphaerota</taxon>
        <taxon>Nitrososphaeria</taxon>
        <taxon>Candidatus Nitrosocaldales</taxon>
        <taxon>Candidatus Nitrosocaldaceae</taxon>
        <taxon>Candidatus Nitrosocaldus</taxon>
    </lineage>
</organism>
<dbReference type="GO" id="GO:0016627">
    <property type="term" value="F:oxidoreductase activity, acting on the CH-CH group of donors"/>
    <property type="evidence" value="ECO:0007669"/>
    <property type="project" value="TreeGrafter"/>
</dbReference>